<dbReference type="Pfam" id="PF08447">
    <property type="entry name" value="PAS_3"/>
    <property type="match status" value="1"/>
</dbReference>
<dbReference type="Pfam" id="PF00563">
    <property type="entry name" value="EAL"/>
    <property type="match status" value="1"/>
</dbReference>
<dbReference type="SUPFAM" id="SSF55785">
    <property type="entry name" value="PYP-like sensor domain (PAS domain)"/>
    <property type="match status" value="2"/>
</dbReference>
<dbReference type="Pfam" id="PF13185">
    <property type="entry name" value="GAF_2"/>
    <property type="match status" value="2"/>
</dbReference>
<dbReference type="Pfam" id="PF00989">
    <property type="entry name" value="PAS"/>
    <property type="match status" value="1"/>
</dbReference>
<dbReference type="CDD" id="cd01948">
    <property type="entry name" value="EAL"/>
    <property type="match status" value="1"/>
</dbReference>
<dbReference type="SMART" id="SM00091">
    <property type="entry name" value="PAS"/>
    <property type="match status" value="2"/>
</dbReference>
<accession>A0AAP6JGP8</accession>
<evidence type="ECO:0000259" key="1">
    <source>
        <dbReference type="PROSITE" id="PS50112"/>
    </source>
</evidence>
<dbReference type="Gene3D" id="3.30.450.20">
    <property type="entry name" value="PAS domain"/>
    <property type="match status" value="2"/>
</dbReference>
<dbReference type="SMART" id="SM00065">
    <property type="entry name" value="GAF"/>
    <property type="match status" value="2"/>
</dbReference>
<dbReference type="InterPro" id="IPR043128">
    <property type="entry name" value="Rev_trsase/Diguanyl_cyclase"/>
</dbReference>
<dbReference type="PANTHER" id="PTHR44757:SF2">
    <property type="entry name" value="BIOFILM ARCHITECTURE MAINTENANCE PROTEIN MBAA"/>
    <property type="match status" value="1"/>
</dbReference>
<gene>
    <name evidence="5" type="ORF">VCB98_11075</name>
</gene>
<dbReference type="RefSeq" id="WP_346052545.1">
    <property type="nucleotide sequence ID" value="NZ_JAYGII010000029.1"/>
</dbReference>
<dbReference type="PROSITE" id="PS50883">
    <property type="entry name" value="EAL"/>
    <property type="match status" value="1"/>
</dbReference>
<dbReference type="SMART" id="SM00086">
    <property type="entry name" value="PAC"/>
    <property type="match status" value="2"/>
</dbReference>
<evidence type="ECO:0000259" key="4">
    <source>
        <dbReference type="PROSITE" id="PS50887"/>
    </source>
</evidence>
<evidence type="ECO:0000313" key="6">
    <source>
        <dbReference type="Proteomes" id="UP001302316"/>
    </source>
</evidence>
<dbReference type="InterPro" id="IPR052155">
    <property type="entry name" value="Biofilm_reg_signaling"/>
</dbReference>
<dbReference type="PROSITE" id="PS50887">
    <property type="entry name" value="GGDEF"/>
    <property type="match status" value="1"/>
</dbReference>
<dbReference type="Gene3D" id="3.30.70.270">
    <property type="match status" value="1"/>
</dbReference>
<sequence>MSKAVAAVTESRLFRAQETILQQMLEGSSLQQLLDQIASVVDELSSDGIANILLLDDDGVHVVHSAAPQLPFSYNHALEGVAIGSGVGSCGTAMHERRQVISTDISSDPLWKDFRELALAHDLHACWSTPIVDAAGKVLGSFALYYRETRGPDEQDLLIISRISHLLGVAIEHCRSQRQLKGVRRALKEKGRQLETLVANLPGMVYRVRQDERWSAVWVSDGARDLTGFTPEELTAEDSGGFVELIHPEDMPRLVAEVERSIAGGQPYSFSYRLRTRKGNWRWVWERGRAVSSIESGDVHFEGVITDISDIKDRERALARANRSLRMLSQCNEALVRAECEAELLQGICDVVVDTGEYPLSWIALPANSESGWYHCHSWSTADDRFSLEPDDLRFRMSGEGVLRPLLEDQLPVLVRGFGDVPGLPIAEQASALELGNGLFIPLCDGDQLLGVFILVAPVGDAISRDELGLLGELASDLAYGIVSRRSRIREEQLNRAVINIASAFQARSGADFLERLADKVAETVGSPIVGIGRLLPGDLLRARIVAGQADGKSIAGTTYDLSGTPCESMLGQASCVVPEAARETYPEDDILHKLGVESYVGHRLEDADGNPIGLIFALFREPVVDPDFILSALGIFAAGAAGELDRLERHRQIEEQAALLDQTRDAIMLTDQSGCIEYWNRGAEQIFGWSAPESLGQNCTEFLGVDAKAFEHARGKLEANGYWQGNLDCLARSGRRITVEFHWTLTRDESPQSQSPESEMRILQVGADVTRRQQDEARIHRLAFYDEVTGLPNRVLAMERLHEILVGAAKQAGRAALMIINLSRFKEINESLGHAVGDQALKAVAERLSMLCGESDFLARLGGDEFLLLLPGRDEPSALIMARQVGEALSRPMVLREQQVTISATMGLSVHPRDGASAEELLRHTDIALNEARAQSLPCVAYRPAMEEALNAKLSLARDFRAALAADELEVHFQPQFTLPGRKICGAEALLRWHDANRGWVSPGVLIPVLEERRMMSELGPWLFARVAAAIRQWQQAGYDIPGPISINLSAEQLEDDGIVEQILGTMEKAAVNPVHVGLELTETGIMKDPERSALITRRLKRAGFQLSIDDFGTGYSSMSYLKRLPADVIKVDMSFVREMLDDASDYAIVKTIIATARALGMETLAEGVETEAQARALSELCCDYAQGYLVGSPCTPEEFARRWLRGREPVTNS</sequence>
<dbReference type="InterPro" id="IPR013767">
    <property type="entry name" value="PAS_fold"/>
</dbReference>
<dbReference type="CDD" id="cd01949">
    <property type="entry name" value="GGDEF"/>
    <property type="match status" value="1"/>
</dbReference>
<dbReference type="Gene3D" id="3.20.20.450">
    <property type="entry name" value="EAL domain"/>
    <property type="match status" value="1"/>
</dbReference>
<organism evidence="5 6">
    <name type="scientific">Natronospira elongata</name>
    <dbReference type="NCBI Taxonomy" id="3110268"/>
    <lineage>
        <taxon>Bacteria</taxon>
        <taxon>Pseudomonadati</taxon>
        <taxon>Pseudomonadota</taxon>
        <taxon>Gammaproteobacteria</taxon>
        <taxon>Natronospirales</taxon>
        <taxon>Natronospiraceae</taxon>
        <taxon>Natronospira</taxon>
    </lineage>
</organism>
<dbReference type="Gene3D" id="3.30.450.40">
    <property type="match status" value="3"/>
</dbReference>
<feature type="domain" description="EAL" evidence="3">
    <location>
        <begin position="954"/>
        <end position="1209"/>
    </location>
</feature>
<feature type="domain" description="PAS" evidence="1">
    <location>
        <begin position="653"/>
        <end position="699"/>
    </location>
</feature>
<dbReference type="Proteomes" id="UP001302316">
    <property type="component" value="Unassembled WGS sequence"/>
</dbReference>
<feature type="domain" description="PAC" evidence="2">
    <location>
        <begin position="268"/>
        <end position="320"/>
    </location>
</feature>
<dbReference type="PROSITE" id="PS50113">
    <property type="entry name" value="PAC"/>
    <property type="match status" value="1"/>
</dbReference>
<dbReference type="PANTHER" id="PTHR44757">
    <property type="entry name" value="DIGUANYLATE CYCLASE DGCP"/>
    <property type="match status" value="1"/>
</dbReference>
<dbReference type="InterPro" id="IPR000700">
    <property type="entry name" value="PAS-assoc_C"/>
</dbReference>
<evidence type="ECO:0000259" key="3">
    <source>
        <dbReference type="PROSITE" id="PS50883"/>
    </source>
</evidence>
<dbReference type="InterPro" id="IPR029787">
    <property type="entry name" value="Nucleotide_cyclase"/>
</dbReference>
<dbReference type="SUPFAM" id="SSF141868">
    <property type="entry name" value="EAL domain-like"/>
    <property type="match status" value="1"/>
</dbReference>
<dbReference type="GO" id="GO:0006355">
    <property type="term" value="P:regulation of DNA-templated transcription"/>
    <property type="evidence" value="ECO:0007669"/>
    <property type="project" value="InterPro"/>
</dbReference>
<protein>
    <submittedName>
        <fullName evidence="5">EAL domain-containing protein</fullName>
    </submittedName>
</protein>
<dbReference type="InterPro" id="IPR001610">
    <property type="entry name" value="PAC"/>
</dbReference>
<dbReference type="Pfam" id="PF00990">
    <property type="entry name" value="GGDEF"/>
    <property type="match status" value="1"/>
</dbReference>
<evidence type="ECO:0000313" key="5">
    <source>
        <dbReference type="EMBL" id="MEA5446361.1"/>
    </source>
</evidence>
<proteinExistence type="predicted"/>
<dbReference type="NCBIfam" id="TIGR00229">
    <property type="entry name" value="sensory_box"/>
    <property type="match status" value="2"/>
</dbReference>
<comment type="caution">
    <text evidence="5">The sequence shown here is derived from an EMBL/GenBank/DDBJ whole genome shotgun (WGS) entry which is preliminary data.</text>
</comment>
<reference evidence="5 6" key="1">
    <citation type="submission" date="2023-12" db="EMBL/GenBank/DDBJ databases">
        <title>Whole-genome sequencing of halo(alkali)philic microorganisms from hypersaline lakes.</title>
        <authorList>
            <person name="Sorokin D.Y."/>
            <person name="Merkel A.Y."/>
            <person name="Messina E."/>
            <person name="Yakimov M."/>
        </authorList>
    </citation>
    <scope>NUCLEOTIDE SEQUENCE [LARGE SCALE GENOMIC DNA]</scope>
    <source>
        <strain evidence="5 6">AB-CW1</strain>
    </source>
</reference>
<keyword evidence="6" id="KW-1185">Reference proteome</keyword>
<dbReference type="CDD" id="cd00130">
    <property type="entry name" value="PAS"/>
    <property type="match status" value="2"/>
</dbReference>
<dbReference type="NCBIfam" id="TIGR00254">
    <property type="entry name" value="GGDEF"/>
    <property type="match status" value="1"/>
</dbReference>
<dbReference type="SMART" id="SM00052">
    <property type="entry name" value="EAL"/>
    <property type="match status" value="1"/>
</dbReference>
<feature type="domain" description="GGDEF" evidence="4">
    <location>
        <begin position="814"/>
        <end position="946"/>
    </location>
</feature>
<dbReference type="SUPFAM" id="SSF55781">
    <property type="entry name" value="GAF domain-like"/>
    <property type="match status" value="3"/>
</dbReference>
<dbReference type="InterPro" id="IPR001633">
    <property type="entry name" value="EAL_dom"/>
</dbReference>
<evidence type="ECO:0000259" key="2">
    <source>
        <dbReference type="PROSITE" id="PS50113"/>
    </source>
</evidence>
<dbReference type="InterPro" id="IPR000160">
    <property type="entry name" value="GGDEF_dom"/>
</dbReference>
<dbReference type="EMBL" id="JAYGII010000029">
    <property type="protein sequence ID" value="MEA5446361.1"/>
    <property type="molecule type" value="Genomic_DNA"/>
</dbReference>
<dbReference type="InterPro" id="IPR013655">
    <property type="entry name" value="PAS_fold_3"/>
</dbReference>
<feature type="domain" description="PAS" evidence="1">
    <location>
        <begin position="190"/>
        <end position="265"/>
    </location>
</feature>
<dbReference type="PROSITE" id="PS50112">
    <property type="entry name" value="PAS"/>
    <property type="match status" value="2"/>
</dbReference>
<dbReference type="SUPFAM" id="SSF55073">
    <property type="entry name" value="Nucleotide cyclase"/>
    <property type="match status" value="1"/>
</dbReference>
<dbReference type="AlphaFoldDB" id="A0AAP6JGP8"/>
<dbReference type="SMART" id="SM00267">
    <property type="entry name" value="GGDEF"/>
    <property type="match status" value="1"/>
</dbReference>
<dbReference type="InterPro" id="IPR035965">
    <property type="entry name" value="PAS-like_dom_sf"/>
</dbReference>
<dbReference type="InterPro" id="IPR035919">
    <property type="entry name" value="EAL_sf"/>
</dbReference>
<dbReference type="InterPro" id="IPR000014">
    <property type="entry name" value="PAS"/>
</dbReference>
<dbReference type="InterPro" id="IPR029016">
    <property type="entry name" value="GAF-like_dom_sf"/>
</dbReference>
<name>A0AAP6JGP8_9GAMM</name>
<dbReference type="InterPro" id="IPR003018">
    <property type="entry name" value="GAF"/>
</dbReference>